<proteinExistence type="predicted"/>
<feature type="region of interest" description="Disordered" evidence="1">
    <location>
        <begin position="102"/>
        <end position="123"/>
    </location>
</feature>
<dbReference type="AlphaFoldDB" id="A0AA39VM88"/>
<feature type="compositionally biased region" description="Low complexity" evidence="1">
    <location>
        <begin position="112"/>
        <end position="123"/>
    </location>
</feature>
<evidence type="ECO:0000256" key="1">
    <source>
        <dbReference type="SAM" id="MobiDB-lite"/>
    </source>
</evidence>
<gene>
    <name evidence="2" type="ORF">LWI29_000866</name>
</gene>
<keyword evidence="3" id="KW-1185">Reference proteome</keyword>
<accession>A0AA39VM88</accession>
<evidence type="ECO:0000313" key="3">
    <source>
        <dbReference type="Proteomes" id="UP001168877"/>
    </source>
</evidence>
<dbReference type="Proteomes" id="UP001168877">
    <property type="component" value="Unassembled WGS sequence"/>
</dbReference>
<reference evidence="2" key="2">
    <citation type="submission" date="2023-06" db="EMBL/GenBank/DDBJ databases">
        <authorList>
            <person name="Swenson N.G."/>
            <person name="Wegrzyn J.L."/>
            <person name="Mcevoy S.L."/>
        </authorList>
    </citation>
    <scope>NUCLEOTIDE SEQUENCE</scope>
    <source>
        <strain evidence="2">NS2018</strain>
        <tissue evidence="2">Leaf</tissue>
    </source>
</reference>
<organism evidence="2 3">
    <name type="scientific">Acer saccharum</name>
    <name type="common">Sugar maple</name>
    <dbReference type="NCBI Taxonomy" id="4024"/>
    <lineage>
        <taxon>Eukaryota</taxon>
        <taxon>Viridiplantae</taxon>
        <taxon>Streptophyta</taxon>
        <taxon>Embryophyta</taxon>
        <taxon>Tracheophyta</taxon>
        <taxon>Spermatophyta</taxon>
        <taxon>Magnoliopsida</taxon>
        <taxon>eudicotyledons</taxon>
        <taxon>Gunneridae</taxon>
        <taxon>Pentapetalae</taxon>
        <taxon>rosids</taxon>
        <taxon>malvids</taxon>
        <taxon>Sapindales</taxon>
        <taxon>Sapindaceae</taxon>
        <taxon>Hippocastanoideae</taxon>
        <taxon>Acereae</taxon>
        <taxon>Acer</taxon>
    </lineage>
</organism>
<dbReference type="EMBL" id="JAUESC010000380">
    <property type="protein sequence ID" value="KAK0591384.1"/>
    <property type="molecule type" value="Genomic_DNA"/>
</dbReference>
<comment type="caution">
    <text evidence="2">The sequence shown here is derived from an EMBL/GenBank/DDBJ whole genome shotgun (WGS) entry which is preliminary data.</text>
</comment>
<evidence type="ECO:0000313" key="2">
    <source>
        <dbReference type="EMBL" id="KAK0591384.1"/>
    </source>
</evidence>
<protein>
    <submittedName>
        <fullName evidence="2">Uncharacterized protein</fullName>
    </submittedName>
</protein>
<name>A0AA39VM88_ACESA</name>
<sequence>MFRQHRATRIVFEVDYKFYKPVAPELFSSLPNGPPQVLPLDYPDRSLNDLGDNMLEYLGGNGRNGIEVVNVERTIPEVDEEGESVQMFESPLMELTCFDSSMPRASKKQSKGKGTSTSGSSVGVRNPDYVARVENNLGRGLLNERCIDLNNLIVSTIPQ</sequence>
<reference evidence="2" key="1">
    <citation type="journal article" date="2022" name="Plant J.">
        <title>Strategies of tolerance reflected in two North American maple genomes.</title>
        <authorList>
            <person name="McEvoy S.L."/>
            <person name="Sezen U.U."/>
            <person name="Trouern-Trend A."/>
            <person name="McMahon S.M."/>
            <person name="Schaberg P.G."/>
            <person name="Yang J."/>
            <person name="Wegrzyn J.L."/>
            <person name="Swenson N.G."/>
        </authorList>
    </citation>
    <scope>NUCLEOTIDE SEQUENCE</scope>
    <source>
        <strain evidence="2">NS2018</strain>
    </source>
</reference>